<gene>
    <name evidence="1" type="ORF">ILUMI_12842</name>
</gene>
<comment type="caution">
    <text evidence="1">The sequence shown here is derived from an EMBL/GenBank/DDBJ whole genome shotgun (WGS) entry which is preliminary data.</text>
</comment>
<evidence type="ECO:0000313" key="2">
    <source>
        <dbReference type="Proteomes" id="UP000801492"/>
    </source>
</evidence>
<sequence length="111" mass="12762">MSIIASASNHLKFHHWFDRSIQHTYFPVEYDDGYVNSISWNKDGSWIVLVPHSGPAKIVSIKENAKLLQKIKEVQYPTCAIFKNCTKKYIAMGTSSEQVLVYDVKSRKINK</sequence>
<accession>A0A8K0CZL7</accession>
<dbReference type="OrthoDB" id="1602884at2759"/>
<organism evidence="1 2">
    <name type="scientific">Ignelater luminosus</name>
    <name type="common">Cucubano</name>
    <name type="synonym">Pyrophorus luminosus</name>
    <dbReference type="NCBI Taxonomy" id="2038154"/>
    <lineage>
        <taxon>Eukaryota</taxon>
        <taxon>Metazoa</taxon>
        <taxon>Ecdysozoa</taxon>
        <taxon>Arthropoda</taxon>
        <taxon>Hexapoda</taxon>
        <taxon>Insecta</taxon>
        <taxon>Pterygota</taxon>
        <taxon>Neoptera</taxon>
        <taxon>Endopterygota</taxon>
        <taxon>Coleoptera</taxon>
        <taxon>Polyphaga</taxon>
        <taxon>Elateriformia</taxon>
        <taxon>Elateroidea</taxon>
        <taxon>Elateridae</taxon>
        <taxon>Agrypninae</taxon>
        <taxon>Pyrophorini</taxon>
        <taxon>Ignelater</taxon>
    </lineage>
</organism>
<dbReference type="AlphaFoldDB" id="A0A8K0CZL7"/>
<dbReference type="EMBL" id="VTPC01008072">
    <property type="protein sequence ID" value="KAF2893332.1"/>
    <property type="molecule type" value="Genomic_DNA"/>
</dbReference>
<reference evidence="1" key="1">
    <citation type="submission" date="2019-08" db="EMBL/GenBank/DDBJ databases">
        <title>The genome of the North American firefly Photinus pyralis.</title>
        <authorList>
            <consortium name="Photinus pyralis genome working group"/>
            <person name="Fallon T.R."/>
            <person name="Sander Lower S.E."/>
            <person name="Weng J.-K."/>
        </authorList>
    </citation>
    <scope>NUCLEOTIDE SEQUENCE</scope>
    <source>
        <strain evidence="1">TRF0915ILg1</strain>
        <tissue evidence="1">Whole body</tissue>
    </source>
</reference>
<name>A0A8K0CZL7_IGNLU</name>
<proteinExistence type="predicted"/>
<keyword evidence="2" id="KW-1185">Reference proteome</keyword>
<dbReference type="InterPro" id="IPR036322">
    <property type="entry name" value="WD40_repeat_dom_sf"/>
</dbReference>
<protein>
    <submittedName>
        <fullName evidence="1">Uncharacterized protein</fullName>
    </submittedName>
</protein>
<dbReference type="SUPFAM" id="SSF50978">
    <property type="entry name" value="WD40 repeat-like"/>
    <property type="match status" value="1"/>
</dbReference>
<evidence type="ECO:0000313" key="1">
    <source>
        <dbReference type="EMBL" id="KAF2893332.1"/>
    </source>
</evidence>
<dbReference type="InterPro" id="IPR015943">
    <property type="entry name" value="WD40/YVTN_repeat-like_dom_sf"/>
</dbReference>
<dbReference type="Proteomes" id="UP000801492">
    <property type="component" value="Unassembled WGS sequence"/>
</dbReference>
<dbReference type="Gene3D" id="2.130.10.10">
    <property type="entry name" value="YVTN repeat-like/Quinoprotein amine dehydrogenase"/>
    <property type="match status" value="1"/>
</dbReference>